<organism evidence="1 2">
    <name type="scientific">Actinoplanes teichomyceticus</name>
    <dbReference type="NCBI Taxonomy" id="1867"/>
    <lineage>
        <taxon>Bacteria</taxon>
        <taxon>Bacillati</taxon>
        <taxon>Actinomycetota</taxon>
        <taxon>Actinomycetes</taxon>
        <taxon>Micromonosporales</taxon>
        <taxon>Micromonosporaceae</taxon>
        <taxon>Actinoplanes</taxon>
    </lineage>
</organism>
<dbReference type="AlphaFoldDB" id="A0A561WBX5"/>
<gene>
    <name evidence="1" type="ORF">FHX34_103902</name>
</gene>
<accession>A0A561WBX5</accession>
<protein>
    <recommendedName>
        <fullName evidence="3">DDE superfamily endonuclease</fullName>
    </recommendedName>
</protein>
<keyword evidence="2" id="KW-1185">Reference proteome</keyword>
<evidence type="ECO:0000313" key="1">
    <source>
        <dbReference type="EMBL" id="TWG21364.1"/>
    </source>
</evidence>
<name>A0A561WBX5_ACTTI</name>
<comment type="caution">
    <text evidence="1">The sequence shown here is derived from an EMBL/GenBank/DDBJ whole genome shotgun (WGS) entry which is preliminary data.</text>
</comment>
<evidence type="ECO:0000313" key="2">
    <source>
        <dbReference type="Proteomes" id="UP000320239"/>
    </source>
</evidence>
<sequence length="75" mass="8708">MQPLCIRLREPLLVVRIHPRVKRHVVVDNYATHNHPNVKAWPAKHPRITLHCYVVHLTVEQERGLRDVPGCPEAP</sequence>
<dbReference type="EMBL" id="VIWY01000003">
    <property type="protein sequence ID" value="TWG21364.1"/>
    <property type="molecule type" value="Genomic_DNA"/>
</dbReference>
<dbReference type="Proteomes" id="UP000320239">
    <property type="component" value="Unassembled WGS sequence"/>
</dbReference>
<evidence type="ECO:0008006" key="3">
    <source>
        <dbReference type="Google" id="ProtNLM"/>
    </source>
</evidence>
<reference evidence="1 2" key="1">
    <citation type="submission" date="2019-06" db="EMBL/GenBank/DDBJ databases">
        <title>Sequencing the genomes of 1000 actinobacteria strains.</title>
        <authorList>
            <person name="Klenk H.-P."/>
        </authorList>
    </citation>
    <scope>NUCLEOTIDE SEQUENCE [LARGE SCALE GENOMIC DNA]</scope>
    <source>
        <strain evidence="1 2">DSM 43866</strain>
    </source>
</reference>
<proteinExistence type="predicted"/>